<evidence type="ECO:0000256" key="4">
    <source>
        <dbReference type="SAM" id="MobiDB-lite"/>
    </source>
</evidence>
<protein>
    <recommendedName>
        <fullName evidence="5">ARID domain-containing protein</fullName>
    </recommendedName>
</protein>
<feature type="compositionally biased region" description="Basic residues" evidence="4">
    <location>
        <begin position="58"/>
        <end position="71"/>
    </location>
</feature>
<evidence type="ECO:0000259" key="5">
    <source>
        <dbReference type="PROSITE" id="PS51011"/>
    </source>
</evidence>
<dbReference type="SUPFAM" id="SSF46774">
    <property type="entry name" value="ARID-like"/>
    <property type="match status" value="1"/>
</dbReference>
<proteinExistence type="predicted"/>
<dbReference type="AlphaFoldDB" id="U4UUM1"/>
<dbReference type="SMART" id="SM01014">
    <property type="entry name" value="ARID"/>
    <property type="match status" value="1"/>
</dbReference>
<dbReference type="InterPro" id="IPR001606">
    <property type="entry name" value="ARID_dom"/>
</dbReference>
<feature type="compositionally biased region" description="Polar residues" evidence="4">
    <location>
        <begin position="290"/>
        <end position="304"/>
    </location>
</feature>
<feature type="compositionally biased region" description="Basic and acidic residues" evidence="4">
    <location>
        <begin position="209"/>
        <end position="221"/>
    </location>
</feature>
<keyword evidence="1" id="KW-0805">Transcription regulation</keyword>
<sequence>MMKRLEGVERQYLKYSVVNALGGFYVKHPNTRILFCRDTFDYPELEGHELLCNHLAPKLKGRPRGKRKKRSISPGSESNESESSITNQFSRHNERSNGASPTNSTVATRRSTRCHENNENKQFMKLLASFMKAKHLPLGRVPSLGYKELNLHEFYTRVQKLGGYECVTTNRLWKSIFDDMTGHLNSTSAATIIRRHYERFLLAYERHEKGEEDKPLPTLERRRLKSRQSGTGSSDSESGPDTPSTSRSSTSPPVGTENKEITSAGKPSSLRSVRVKVERQKEKNGDKTNAKFQTASELVNSDPTASDPCIVKAESYDSKPIIEDSEMEKSVYIEEELDVKVEVKMETDVVLHEAVNVKDEEKPKSEPYEINPSIPEGSKSEGSIPAEPTTNAVAPIATTVVPEHNLSPLEGKENIPVVKTADVATVDVSPKSIPCSASFPETVKAEVSEYKSEDDSTMRDVKKIKLEILKDGGLEVTPVRSGSIANNIKEFRPSVIQPPTNNFAKPIMAPPSSVSSVLPKRSFALSLPSSTNVTHLKSPCTPAKQAKSEPYQFLNGTTPPKVVQSKSIYSYSEKTVYGNPKDVLHPTMLSHTPKSIIPNVRLGGTDPVDLSLTSPQKAHVELIPAVQTLGMRARSPGPAYNRASVTKNLYKTSPPLLGGRKLGPNLEITLVGPKQQAFQAVPKQSTSHKRPGSETYAQKIAKLKSEELSSRHSKYNIPHMHKSSVDIPVPSPYGKNNVSVNAAKLDFRQSGQKNVGLAMPQAMPPYITSRYPVPDNSNGINPYLPIMDSLYYQAALQNVYSNFNMPPLLPIASPDQLKFYADLMAHGRLNMPFPHPADGHPSMSNNNNNNSNSRKP</sequence>
<keyword evidence="2" id="KW-0804">Transcription</keyword>
<dbReference type="GO" id="GO:0006357">
    <property type="term" value="P:regulation of transcription by RNA polymerase II"/>
    <property type="evidence" value="ECO:0007669"/>
    <property type="project" value="TreeGrafter"/>
</dbReference>
<dbReference type="OrthoDB" id="1938591at2759"/>
<feature type="compositionally biased region" description="Basic and acidic residues" evidence="4">
    <location>
        <begin position="275"/>
        <end position="289"/>
    </location>
</feature>
<evidence type="ECO:0000313" key="6">
    <source>
        <dbReference type="EMBL" id="ERL93886.1"/>
    </source>
</evidence>
<feature type="compositionally biased region" description="Low complexity" evidence="4">
    <location>
        <begin position="72"/>
        <end position="84"/>
    </location>
</feature>
<dbReference type="InterPro" id="IPR051232">
    <property type="entry name" value="ARID/SWI1_ChromRemod"/>
</dbReference>
<gene>
    <name evidence="6" type="ORF">D910_11172</name>
</gene>
<feature type="region of interest" description="Disordered" evidence="4">
    <location>
        <begin position="356"/>
        <end position="385"/>
    </location>
</feature>
<accession>U4UUM1</accession>
<dbReference type="Proteomes" id="UP000030742">
    <property type="component" value="Unassembled WGS sequence"/>
</dbReference>
<feature type="domain" description="ARID" evidence="5">
    <location>
        <begin position="117"/>
        <end position="209"/>
    </location>
</feature>
<dbReference type="InterPro" id="IPR036431">
    <property type="entry name" value="ARID_dom_sf"/>
</dbReference>
<feature type="compositionally biased region" description="Low complexity" evidence="4">
    <location>
        <begin position="844"/>
        <end position="856"/>
    </location>
</feature>
<organism evidence="6 7">
    <name type="scientific">Dendroctonus ponderosae</name>
    <name type="common">Mountain pine beetle</name>
    <dbReference type="NCBI Taxonomy" id="77166"/>
    <lineage>
        <taxon>Eukaryota</taxon>
        <taxon>Metazoa</taxon>
        <taxon>Ecdysozoa</taxon>
        <taxon>Arthropoda</taxon>
        <taxon>Hexapoda</taxon>
        <taxon>Insecta</taxon>
        <taxon>Pterygota</taxon>
        <taxon>Neoptera</taxon>
        <taxon>Endopterygota</taxon>
        <taxon>Coleoptera</taxon>
        <taxon>Polyphaga</taxon>
        <taxon>Cucujiformia</taxon>
        <taxon>Curculionidae</taxon>
        <taxon>Scolytinae</taxon>
        <taxon>Dendroctonus</taxon>
    </lineage>
</organism>
<feature type="region of interest" description="Disordered" evidence="4">
    <location>
        <begin position="209"/>
        <end position="311"/>
    </location>
</feature>
<keyword evidence="3" id="KW-0539">Nucleus</keyword>
<dbReference type="GO" id="GO:0005634">
    <property type="term" value="C:nucleus"/>
    <property type="evidence" value="ECO:0007669"/>
    <property type="project" value="TreeGrafter"/>
</dbReference>
<feature type="region of interest" description="Disordered" evidence="4">
    <location>
        <begin position="832"/>
        <end position="856"/>
    </location>
</feature>
<name>U4UUM1_DENPD</name>
<evidence type="ECO:0000256" key="2">
    <source>
        <dbReference type="ARBA" id="ARBA00023163"/>
    </source>
</evidence>
<feature type="compositionally biased region" description="Polar residues" evidence="4">
    <location>
        <begin position="85"/>
        <end position="109"/>
    </location>
</feature>
<dbReference type="SMART" id="SM00501">
    <property type="entry name" value="BRIGHT"/>
    <property type="match status" value="1"/>
</dbReference>
<dbReference type="Gene3D" id="1.10.150.60">
    <property type="entry name" value="ARID DNA-binding domain"/>
    <property type="match status" value="1"/>
</dbReference>
<evidence type="ECO:0000313" key="7">
    <source>
        <dbReference type="Proteomes" id="UP000030742"/>
    </source>
</evidence>
<feature type="compositionally biased region" description="Basic and acidic residues" evidence="4">
    <location>
        <begin position="356"/>
        <end position="367"/>
    </location>
</feature>
<dbReference type="PANTHER" id="PTHR13964:SF44">
    <property type="entry name" value="ARID DOMAIN-CONTAINING PROTEIN"/>
    <property type="match status" value="1"/>
</dbReference>
<evidence type="ECO:0000256" key="1">
    <source>
        <dbReference type="ARBA" id="ARBA00023015"/>
    </source>
</evidence>
<dbReference type="GO" id="GO:0000976">
    <property type="term" value="F:transcription cis-regulatory region binding"/>
    <property type="evidence" value="ECO:0007669"/>
    <property type="project" value="TreeGrafter"/>
</dbReference>
<feature type="compositionally biased region" description="Low complexity" evidence="4">
    <location>
        <begin position="239"/>
        <end position="256"/>
    </location>
</feature>
<feature type="compositionally biased region" description="Polar residues" evidence="4">
    <location>
        <begin position="227"/>
        <end position="237"/>
    </location>
</feature>
<dbReference type="STRING" id="77166.U4UUM1"/>
<feature type="region of interest" description="Disordered" evidence="4">
    <location>
        <begin position="58"/>
        <end position="118"/>
    </location>
</feature>
<dbReference type="PROSITE" id="PS51011">
    <property type="entry name" value="ARID"/>
    <property type="match status" value="1"/>
</dbReference>
<dbReference type="EMBL" id="KB632375">
    <property type="protein sequence ID" value="ERL93886.1"/>
    <property type="molecule type" value="Genomic_DNA"/>
</dbReference>
<dbReference type="Pfam" id="PF01388">
    <property type="entry name" value="ARID"/>
    <property type="match status" value="1"/>
</dbReference>
<dbReference type="PANTHER" id="PTHR13964">
    <property type="entry name" value="RBP-RELATED"/>
    <property type="match status" value="1"/>
</dbReference>
<reference evidence="6 7" key="1">
    <citation type="journal article" date="2013" name="Genome Biol.">
        <title>Draft genome of the mountain pine beetle, Dendroctonus ponderosae Hopkins, a major forest pest.</title>
        <authorList>
            <person name="Keeling C.I."/>
            <person name="Yuen M.M."/>
            <person name="Liao N.Y."/>
            <person name="Docking T.R."/>
            <person name="Chan S.K."/>
            <person name="Taylor G.A."/>
            <person name="Palmquist D.L."/>
            <person name="Jackman S.D."/>
            <person name="Nguyen A."/>
            <person name="Li M."/>
            <person name="Henderson H."/>
            <person name="Janes J.K."/>
            <person name="Zhao Y."/>
            <person name="Pandoh P."/>
            <person name="Moore R."/>
            <person name="Sperling F.A."/>
            <person name="Huber D.P."/>
            <person name="Birol I."/>
            <person name="Jones S.J."/>
            <person name="Bohlmann J."/>
        </authorList>
    </citation>
    <scope>NUCLEOTIDE SEQUENCE</scope>
</reference>
<evidence type="ECO:0000256" key="3">
    <source>
        <dbReference type="ARBA" id="ARBA00023242"/>
    </source>
</evidence>